<sequence>MKTSHIKNKKSAELRKKTEAKHKPVLIPIEKLSDEEVRKLANTLQIKQIELEKQNNELRRVQKEREDLSVLASHEYAEYIIETVRKPLVVLNSKLCVITANKPFYKTFVVSPEDTVGKLIYELGNREWNIPRLKQLLEEHLPDKGKIVDYMVVHVFESLGKRMMLLNAQHIINCGEDGKLILLSIEDITDQIKTDEKINKFLLKSWEHKRNLDAIFKSIKDGIIMVDRELRILEFNDLARGICGFPDIKIARGKKFQSFIKGCDGVCFETIFDTAKKKIPAERHRFECFSRDKHRSLVSIIAYPIIDNQEQFNGCVIVMRDETRLALLEGELHEPGRLHNIIGKSDTIQKVFSMIEILSDKPTTVLITGESGTGKRLVAEALHYYGKEKENIPYVVVSCSSLSDSILESELFGHVKGAFTGAISDRVGRFEKAEGGTIFLDEIGDISDTMQLRLLRILEERVFERVGDSKTLKANVRIIAATNQDLRRKISEGKFREDLYHRLKVVEIAIPPLRDRREDIPHLVEHFIEKLNVRLNKQIKSICPNVLKIFMDYRWSGNIRELYHTMEYAFATSTENIITINNLPYEFENIKFDKSPRKETGEINDRLQILQALEKTGWNKAKASRLLGIHRATIYNKMKQFDITEEERSQ</sequence>
<evidence type="ECO:0000313" key="7">
    <source>
        <dbReference type="EMBL" id="GAX61394.1"/>
    </source>
</evidence>
<dbReference type="SMART" id="SM00091">
    <property type="entry name" value="PAS"/>
    <property type="match status" value="2"/>
</dbReference>
<dbReference type="InterPro" id="IPR002078">
    <property type="entry name" value="Sigma_54_int"/>
</dbReference>
<feature type="domain" description="Sigma-54 factor interaction" evidence="6">
    <location>
        <begin position="341"/>
        <end position="571"/>
    </location>
</feature>
<dbReference type="InterPro" id="IPR003593">
    <property type="entry name" value="AAA+_ATPase"/>
</dbReference>
<dbReference type="OrthoDB" id="9807827at2"/>
<dbReference type="SUPFAM" id="SSF55785">
    <property type="entry name" value="PYP-like sensor domain (PAS domain)"/>
    <property type="match status" value="2"/>
</dbReference>
<proteinExistence type="predicted"/>
<dbReference type="InterPro" id="IPR025943">
    <property type="entry name" value="Sigma_54_int_dom_ATP-bd_2"/>
</dbReference>
<keyword evidence="2" id="KW-0067">ATP-binding</keyword>
<keyword evidence="3" id="KW-0805">Transcription regulation</keyword>
<dbReference type="InterPro" id="IPR000014">
    <property type="entry name" value="PAS"/>
</dbReference>
<dbReference type="GO" id="GO:0006355">
    <property type="term" value="P:regulation of DNA-templated transcription"/>
    <property type="evidence" value="ECO:0007669"/>
    <property type="project" value="InterPro"/>
</dbReference>
<dbReference type="CDD" id="cd00130">
    <property type="entry name" value="PAS"/>
    <property type="match status" value="1"/>
</dbReference>
<evidence type="ECO:0000256" key="3">
    <source>
        <dbReference type="ARBA" id="ARBA00023015"/>
    </source>
</evidence>
<accession>A0A286TZV3</accession>
<dbReference type="PROSITE" id="PS00676">
    <property type="entry name" value="SIGMA54_INTERACT_2"/>
    <property type="match status" value="1"/>
</dbReference>
<dbReference type="InterPro" id="IPR025662">
    <property type="entry name" value="Sigma_54_int_dom_ATP-bd_1"/>
</dbReference>
<dbReference type="NCBIfam" id="TIGR00229">
    <property type="entry name" value="sensory_box"/>
    <property type="match status" value="1"/>
</dbReference>
<evidence type="ECO:0000256" key="5">
    <source>
        <dbReference type="SAM" id="Coils"/>
    </source>
</evidence>
<keyword evidence="8" id="KW-1185">Reference proteome</keyword>
<dbReference type="SUPFAM" id="SSF52540">
    <property type="entry name" value="P-loop containing nucleoside triphosphate hydrolases"/>
    <property type="match status" value="1"/>
</dbReference>
<dbReference type="InterPro" id="IPR002197">
    <property type="entry name" value="HTH_Fis"/>
</dbReference>
<dbReference type="InterPro" id="IPR035965">
    <property type="entry name" value="PAS-like_dom_sf"/>
</dbReference>
<reference evidence="8" key="1">
    <citation type="journal article" date="2017" name="Environ. Microbiol. Rep.">
        <title>Genetic Diversity of Marine Anaerobic Ammonium-Oxidizing Bacteria as Revealed by Genomic and Proteomic Analyses of 'Candidatus Scalindua japonica'.</title>
        <authorList>
            <person name="Oshiki M."/>
            <person name="Mizuto K."/>
            <person name="Kimura Z."/>
            <person name="Kindaichi T."/>
            <person name="Satoh H."/>
            <person name="Okabe S."/>
        </authorList>
    </citation>
    <scope>NUCLEOTIDE SEQUENCE [LARGE SCALE GENOMIC DNA]</scope>
    <source>
        <strain evidence="8">husup-a2</strain>
    </source>
</reference>
<dbReference type="Gene3D" id="3.40.50.300">
    <property type="entry name" value="P-loop containing nucleotide triphosphate hydrolases"/>
    <property type="match status" value="1"/>
</dbReference>
<organism evidence="7 8">
    <name type="scientific">Candidatus Scalindua japonica</name>
    <dbReference type="NCBI Taxonomy" id="1284222"/>
    <lineage>
        <taxon>Bacteria</taxon>
        <taxon>Pseudomonadati</taxon>
        <taxon>Planctomycetota</taxon>
        <taxon>Candidatus Brocadiia</taxon>
        <taxon>Candidatus Brocadiales</taxon>
        <taxon>Candidatus Scalinduaceae</taxon>
        <taxon>Candidatus Scalindua</taxon>
    </lineage>
</organism>
<name>A0A286TZV3_9BACT</name>
<dbReference type="CDD" id="cd00009">
    <property type="entry name" value="AAA"/>
    <property type="match status" value="1"/>
</dbReference>
<dbReference type="Pfam" id="PF25601">
    <property type="entry name" value="AAA_lid_14"/>
    <property type="match status" value="1"/>
</dbReference>
<keyword evidence="4" id="KW-0804">Transcription</keyword>
<dbReference type="PROSITE" id="PS00675">
    <property type="entry name" value="SIGMA54_INTERACT_1"/>
    <property type="match status" value="1"/>
</dbReference>
<keyword evidence="5" id="KW-0175">Coiled coil</keyword>
<dbReference type="Gene3D" id="1.10.10.60">
    <property type="entry name" value="Homeodomain-like"/>
    <property type="match status" value="1"/>
</dbReference>
<keyword evidence="1" id="KW-0547">Nucleotide-binding</keyword>
<dbReference type="Pfam" id="PF00158">
    <property type="entry name" value="Sigma54_activat"/>
    <property type="match status" value="1"/>
</dbReference>
<dbReference type="Gene3D" id="1.10.8.60">
    <property type="match status" value="1"/>
</dbReference>
<dbReference type="PANTHER" id="PTHR32071">
    <property type="entry name" value="TRANSCRIPTIONAL REGULATORY PROTEIN"/>
    <property type="match status" value="1"/>
</dbReference>
<evidence type="ECO:0000313" key="8">
    <source>
        <dbReference type="Proteomes" id="UP000218542"/>
    </source>
</evidence>
<dbReference type="InterPro" id="IPR009057">
    <property type="entry name" value="Homeodomain-like_sf"/>
</dbReference>
<dbReference type="Pfam" id="PF02954">
    <property type="entry name" value="HTH_8"/>
    <property type="match status" value="1"/>
</dbReference>
<dbReference type="PRINTS" id="PR01590">
    <property type="entry name" value="HTHFIS"/>
</dbReference>
<evidence type="ECO:0000256" key="2">
    <source>
        <dbReference type="ARBA" id="ARBA00022840"/>
    </source>
</evidence>
<dbReference type="SUPFAM" id="SSF46689">
    <property type="entry name" value="Homeodomain-like"/>
    <property type="match status" value="1"/>
</dbReference>
<evidence type="ECO:0000256" key="1">
    <source>
        <dbReference type="ARBA" id="ARBA00022741"/>
    </source>
</evidence>
<dbReference type="Gene3D" id="3.30.450.20">
    <property type="entry name" value="PAS domain"/>
    <property type="match status" value="2"/>
</dbReference>
<dbReference type="GO" id="GO:0005524">
    <property type="term" value="F:ATP binding"/>
    <property type="evidence" value="ECO:0007669"/>
    <property type="project" value="UniProtKB-KW"/>
</dbReference>
<dbReference type="GO" id="GO:0043565">
    <property type="term" value="F:sequence-specific DNA binding"/>
    <property type="evidence" value="ECO:0007669"/>
    <property type="project" value="InterPro"/>
</dbReference>
<dbReference type="InterPro" id="IPR058031">
    <property type="entry name" value="AAA_lid_NorR"/>
</dbReference>
<dbReference type="RefSeq" id="WP_096894785.1">
    <property type="nucleotide sequence ID" value="NZ_BAOS01000022.1"/>
</dbReference>
<protein>
    <submittedName>
        <fullName evidence="7">Transcriptional regulator</fullName>
    </submittedName>
</protein>
<comment type="caution">
    <text evidence="7">The sequence shown here is derived from an EMBL/GenBank/DDBJ whole genome shotgun (WGS) entry which is preliminary data.</text>
</comment>
<dbReference type="PROSITE" id="PS50045">
    <property type="entry name" value="SIGMA54_INTERACT_4"/>
    <property type="match status" value="1"/>
</dbReference>
<evidence type="ECO:0000256" key="4">
    <source>
        <dbReference type="ARBA" id="ARBA00023163"/>
    </source>
</evidence>
<dbReference type="InterPro" id="IPR027417">
    <property type="entry name" value="P-loop_NTPase"/>
</dbReference>
<dbReference type="Pfam" id="PF13426">
    <property type="entry name" value="PAS_9"/>
    <property type="match status" value="2"/>
</dbReference>
<feature type="coiled-coil region" evidence="5">
    <location>
        <begin position="37"/>
        <end position="71"/>
    </location>
</feature>
<dbReference type="EMBL" id="BAOS01000022">
    <property type="protein sequence ID" value="GAX61394.1"/>
    <property type="molecule type" value="Genomic_DNA"/>
</dbReference>
<gene>
    <name evidence="7" type="ORF">SCALIN_C22_0104</name>
</gene>
<dbReference type="AlphaFoldDB" id="A0A286TZV3"/>
<dbReference type="FunFam" id="3.40.50.300:FF:000006">
    <property type="entry name" value="DNA-binding transcriptional regulator NtrC"/>
    <property type="match status" value="1"/>
</dbReference>
<dbReference type="SMART" id="SM00382">
    <property type="entry name" value="AAA"/>
    <property type="match status" value="1"/>
</dbReference>
<evidence type="ECO:0000259" key="6">
    <source>
        <dbReference type="PROSITE" id="PS50045"/>
    </source>
</evidence>
<dbReference type="PANTHER" id="PTHR32071:SF113">
    <property type="entry name" value="ALGINATE BIOSYNTHESIS TRANSCRIPTIONAL REGULATORY PROTEIN ALGB"/>
    <property type="match status" value="1"/>
</dbReference>
<dbReference type="Proteomes" id="UP000218542">
    <property type="component" value="Unassembled WGS sequence"/>
</dbReference>